<gene>
    <name evidence="2" type="ORF">BD410DRAFT_790626</name>
</gene>
<dbReference type="EMBL" id="ML170186">
    <property type="protein sequence ID" value="TDL20669.1"/>
    <property type="molecule type" value="Genomic_DNA"/>
</dbReference>
<feature type="non-terminal residue" evidence="2">
    <location>
        <position position="94"/>
    </location>
</feature>
<evidence type="ECO:0000313" key="2">
    <source>
        <dbReference type="EMBL" id="TDL20669.1"/>
    </source>
</evidence>
<name>A0A4Y7Q1D2_9AGAM</name>
<feature type="signal peptide" evidence="1">
    <location>
        <begin position="1"/>
        <end position="19"/>
    </location>
</feature>
<accession>A0A4Y7Q1D2</accession>
<evidence type="ECO:0008006" key="4">
    <source>
        <dbReference type="Google" id="ProtNLM"/>
    </source>
</evidence>
<keyword evidence="3" id="KW-1185">Reference proteome</keyword>
<keyword evidence="1" id="KW-0732">Signal</keyword>
<dbReference type="VEuPathDB" id="FungiDB:BD410DRAFT_790626"/>
<protein>
    <recommendedName>
        <fullName evidence="4">Secreted protein</fullName>
    </recommendedName>
</protein>
<evidence type="ECO:0000256" key="1">
    <source>
        <dbReference type="SAM" id="SignalP"/>
    </source>
</evidence>
<proteinExistence type="predicted"/>
<dbReference type="AlphaFoldDB" id="A0A4Y7Q1D2"/>
<organism evidence="2 3">
    <name type="scientific">Rickenella mellea</name>
    <dbReference type="NCBI Taxonomy" id="50990"/>
    <lineage>
        <taxon>Eukaryota</taxon>
        <taxon>Fungi</taxon>
        <taxon>Dikarya</taxon>
        <taxon>Basidiomycota</taxon>
        <taxon>Agaricomycotina</taxon>
        <taxon>Agaricomycetes</taxon>
        <taxon>Hymenochaetales</taxon>
        <taxon>Rickenellaceae</taxon>
        <taxon>Rickenella</taxon>
    </lineage>
</organism>
<reference evidence="2 3" key="1">
    <citation type="submission" date="2018-06" db="EMBL/GenBank/DDBJ databases">
        <title>A transcriptomic atlas of mushroom development highlights an independent origin of complex multicellularity.</title>
        <authorList>
            <consortium name="DOE Joint Genome Institute"/>
            <person name="Krizsan K."/>
            <person name="Almasi E."/>
            <person name="Merenyi Z."/>
            <person name="Sahu N."/>
            <person name="Viragh M."/>
            <person name="Koszo T."/>
            <person name="Mondo S."/>
            <person name="Kiss B."/>
            <person name="Balint B."/>
            <person name="Kues U."/>
            <person name="Barry K."/>
            <person name="Hegedus J.C."/>
            <person name="Henrissat B."/>
            <person name="Johnson J."/>
            <person name="Lipzen A."/>
            <person name="Ohm R."/>
            <person name="Nagy I."/>
            <person name="Pangilinan J."/>
            <person name="Yan J."/>
            <person name="Xiong Y."/>
            <person name="Grigoriev I.V."/>
            <person name="Hibbett D.S."/>
            <person name="Nagy L.G."/>
        </authorList>
    </citation>
    <scope>NUCLEOTIDE SEQUENCE [LARGE SCALE GENOMIC DNA]</scope>
    <source>
        <strain evidence="2 3">SZMC22713</strain>
    </source>
</reference>
<dbReference type="Proteomes" id="UP000294933">
    <property type="component" value="Unassembled WGS sequence"/>
</dbReference>
<feature type="chain" id="PRO_5021200672" description="Secreted protein" evidence="1">
    <location>
        <begin position="20"/>
        <end position="94"/>
    </location>
</feature>
<evidence type="ECO:0000313" key="3">
    <source>
        <dbReference type="Proteomes" id="UP000294933"/>
    </source>
</evidence>
<sequence>MQSIAWTLFSAVFILRTNELCQYCMRWVESTYTLACCVSLDPNLALLTTRDASNCSHLSPDAFSQSRAAGSSMGYGLFPECHSNANRSPVELSM</sequence>